<feature type="domain" description="Fungal lipase-type" evidence="3">
    <location>
        <begin position="579"/>
        <end position="674"/>
    </location>
</feature>
<organism evidence="5">
    <name type="scientific">Entamoeba dispar (strain ATCC PRA-260 / SAW760)</name>
    <dbReference type="NCBI Taxonomy" id="370354"/>
    <lineage>
        <taxon>Eukaryota</taxon>
        <taxon>Amoebozoa</taxon>
        <taxon>Evosea</taxon>
        <taxon>Archamoebae</taxon>
        <taxon>Mastigamoebida</taxon>
        <taxon>Entamoebidae</taxon>
        <taxon>Entamoeba</taxon>
    </lineage>
</organism>
<sequence length="774" mass="88380">MYQQIKEFLLRLLKISITSVSIACQCHILFFSAIILVGITIIFTFSTGQFIGSPWCYFVAIYEAILFILMVFRFISYAVSSIIKSTNYIFGNKRQVTNHDFVKKIQVTNHENETNQNEIQQNTNLNINNKNQQEGNATNDNQQEDNVNNENQQEDNVNNENQQEDNATNENIQKDNVNNENQQEVNVNNENQQEVNVNNENQQEVNVNNENIQEVNVNNENIQEVNTAIENQNTNISFCDIIETIAIYSGIIILLLGVLFGLIYYNSLEKKHGVVSFSNTFGCSYLCGGYILMMSLFIWRVIRKMIKNNPENFWLCIIPLCQPMYVLSSLVFKGNKTFRKVICFIVSCILFIYPALHFIDVFFNHYKLVTEEWYYFILFIISFIPLLINGYCCSTKEDIKNDTKQSDLNDEKPSDLNDEKKNQFAFSCFVFIVIIIMFIFVMSYALLSVNVPSNNLNNINNLNLSYNYQYSSISDNELITLSENETDYSVSDIEQYNQEEGIKNTPISKSYLCSKDSYGITKKEYSCLSALAYAKDLNESDDTKKYYNYLQKKSWNIELHVKGTLHYLVGYNKKNNVKVIAFRGTYSFKDCIYDIQLFTESSVPTLAAIVPYFTKQTLSKVSYALSFVGSKLTTHELIELAENVVKEETINNSEIPIILTGHSLGGGIANILGSKMGLVSFGVSPPGTYLGRKSFEMNQKDITKYAQAIIPERDLVSSLGMSGGSQIHIPCYEHTLDCHGIDNSICVIGALCHDTELSSMCHEKWKKWNLSISS</sequence>
<dbReference type="RefSeq" id="XP_001740491.1">
    <property type="nucleotide sequence ID" value="XM_001740439.1"/>
</dbReference>
<proteinExistence type="predicted"/>
<feature type="transmembrane region" description="Helical" evidence="2">
    <location>
        <begin position="373"/>
        <end position="392"/>
    </location>
</feature>
<keyword evidence="2" id="KW-1133">Transmembrane helix</keyword>
<keyword evidence="5" id="KW-1185">Reference proteome</keyword>
<gene>
    <name evidence="4" type="ORF">EDI_225050</name>
</gene>
<dbReference type="Gene3D" id="3.40.50.1820">
    <property type="entry name" value="alpha/beta hydrolase"/>
    <property type="match status" value="1"/>
</dbReference>
<dbReference type="PANTHER" id="PTHR45856">
    <property type="entry name" value="ALPHA/BETA-HYDROLASES SUPERFAMILY PROTEIN"/>
    <property type="match status" value="1"/>
</dbReference>
<feature type="transmembrane region" description="Helical" evidence="2">
    <location>
        <begin position="277"/>
        <end position="300"/>
    </location>
</feature>
<dbReference type="Pfam" id="PF01764">
    <property type="entry name" value="Lipase_3"/>
    <property type="match status" value="1"/>
</dbReference>
<dbReference type="InterPro" id="IPR029058">
    <property type="entry name" value="AB_hydrolase_fold"/>
</dbReference>
<evidence type="ECO:0000313" key="4">
    <source>
        <dbReference type="EMBL" id="EDR23087.1"/>
    </source>
</evidence>
<dbReference type="InterPro" id="IPR051218">
    <property type="entry name" value="Sec_MonoDiacylglyc_Lipase"/>
</dbReference>
<feature type="region of interest" description="Disordered" evidence="1">
    <location>
        <begin position="128"/>
        <end position="177"/>
    </location>
</feature>
<feature type="transmembrane region" description="Helical" evidence="2">
    <location>
        <begin position="245"/>
        <end position="265"/>
    </location>
</feature>
<dbReference type="InterPro" id="IPR002921">
    <property type="entry name" value="Fungal_lipase-type"/>
</dbReference>
<feature type="transmembrane region" description="Helical" evidence="2">
    <location>
        <begin position="55"/>
        <end position="75"/>
    </location>
</feature>
<feature type="transmembrane region" description="Helical" evidence="2">
    <location>
        <begin position="20"/>
        <end position="43"/>
    </location>
</feature>
<dbReference type="OrthoDB" id="58570at2759"/>
<evidence type="ECO:0000256" key="2">
    <source>
        <dbReference type="SAM" id="Phobius"/>
    </source>
</evidence>
<dbReference type="SUPFAM" id="SSF53474">
    <property type="entry name" value="alpha/beta-Hydrolases"/>
    <property type="match status" value="1"/>
</dbReference>
<reference evidence="5" key="1">
    <citation type="submission" date="2007-12" db="EMBL/GenBank/DDBJ databases">
        <title>Annotation of Entamoeba dispar SAW760.</title>
        <authorList>
            <person name="Lorenzi H."/>
            <person name="Inman J."/>
            <person name="Schobel S."/>
            <person name="Amedeo P."/>
            <person name="Caler E."/>
        </authorList>
    </citation>
    <scope>NUCLEOTIDE SEQUENCE [LARGE SCALE GENOMIC DNA]</scope>
    <source>
        <strain evidence="5">ATCC PRA-260 / SAW760</strain>
    </source>
</reference>
<dbReference type="KEGG" id="edi:EDI_225050"/>
<evidence type="ECO:0000313" key="5">
    <source>
        <dbReference type="Proteomes" id="UP000008076"/>
    </source>
</evidence>
<feature type="compositionally biased region" description="Low complexity" evidence="1">
    <location>
        <begin position="128"/>
        <end position="166"/>
    </location>
</feature>
<name>B0EQV8_ENTDS</name>
<dbReference type="GeneID" id="5885669"/>
<dbReference type="VEuPathDB" id="AmoebaDB:EDI_225050"/>
<feature type="transmembrane region" description="Helical" evidence="2">
    <location>
        <begin position="424"/>
        <end position="447"/>
    </location>
</feature>
<dbReference type="Proteomes" id="UP000008076">
    <property type="component" value="Unassembled WGS sequence"/>
</dbReference>
<dbReference type="AlphaFoldDB" id="B0EQV8"/>
<accession>B0EQV8</accession>
<dbReference type="EMBL" id="DS550421">
    <property type="protein sequence ID" value="EDR23087.1"/>
    <property type="molecule type" value="Genomic_DNA"/>
</dbReference>
<evidence type="ECO:0000259" key="3">
    <source>
        <dbReference type="Pfam" id="PF01764"/>
    </source>
</evidence>
<dbReference type="GO" id="GO:0006629">
    <property type="term" value="P:lipid metabolic process"/>
    <property type="evidence" value="ECO:0007669"/>
    <property type="project" value="InterPro"/>
</dbReference>
<dbReference type="eggNOG" id="ENOG502QU5M">
    <property type="taxonomic scope" value="Eukaryota"/>
</dbReference>
<keyword evidence="2" id="KW-0812">Transmembrane</keyword>
<feature type="transmembrane region" description="Helical" evidence="2">
    <location>
        <begin position="341"/>
        <end position="361"/>
    </location>
</feature>
<dbReference type="PANTHER" id="PTHR45856:SF11">
    <property type="entry name" value="FUNGAL LIPASE-LIKE DOMAIN-CONTAINING PROTEIN"/>
    <property type="match status" value="1"/>
</dbReference>
<protein>
    <recommendedName>
        <fullName evidence="3">Fungal lipase-type domain-containing protein</fullName>
    </recommendedName>
</protein>
<evidence type="ECO:0000256" key="1">
    <source>
        <dbReference type="SAM" id="MobiDB-lite"/>
    </source>
</evidence>
<keyword evidence="2" id="KW-0472">Membrane</keyword>